<gene>
    <name evidence="2" type="ORF">G4Z16_12645</name>
</gene>
<sequence length="237" mass="26071">MALLVGAGASSGILMNREDARDNRASDNQVSQYKMVDTGASPEPSVTTEAASPKLKKKKKAKSPSPSTSKPATSAPAKPKPPEDPSPGNGLPAGFRTVVDDRGFSLAVMKGWDRRELSPTQVGYMPPTGDEYLQISEVEGAPRASFINYLEMEQAMQESSNGYERISLSHVEYQGHPGARWEFIYTPESGEPMHVLQQAYIDDEGTEYTIYVEARHRLWDSGTEQVFTTALNTWKQP</sequence>
<dbReference type="RefSeq" id="WP_197350883.1">
    <property type="nucleotide sequence ID" value="NZ_CP048882.1"/>
</dbReference>
<proteinExistence type="predicted"/>
<evidence type="ECO:0000256" key="1">
    <source>
        <dbReference type="SAM" id="MobiDB-lite"/>
    </source>
</evidence>
<organism evidence="2 3">
    <name type="scientific">Streptomyces bathyalis</name>
    <dbReference type="NCBI Taxonomy" id="2710756"/>
    <lineage>
        <taxon>Bacteria</taxon>
        <taxon>Bacillati</taxon>
        <taxon>Actinomycetota</taxon>
        <taxon>Actinomycetes</taxon>
        <taxon>Kitasatosporales</taxon>
        <taxon>Streptomycetaceae</taxon>
        <taxon>Streptomyces</taxon>
    </lineage>
</organism>
<evidence type="ECO:0000313" key="2">
    <source>
        <dbReference type="EMBL" id="QPP07096.1"/>
    </source>
</evidence>
<dbReference type="Proteomes" id="UP000595046">
    <property type="component" value="Chromosome"/>
</dbReference>
<keyword evidence="3" id="KW-1185">Reference proteome</keyword>
<dbReference type="AlphaFoldDB" id="A0A7T1T649"/>
<accession>A0A7T1T649</accession>
<protein>
    <recommendedName>
        <fullName evidence="4">Serine/threonine protein kinase</fullName>
    </recommendedName>
</protein>
<dbReference type="KEGG" id="sbat:G4Z16_12645"/>
<evidence type="ECO:0008006" key="4">
    <source>
        <dbReference type="Google" id="ProtNLM"/>
    </source>
</evidence>
<dbReference type="EMBL" id="CP048882">
    <property type="protein sequence ID" value="QPP07096.1"/>
    <property type="molecule type" value="Genomic_DNA"/>
</dbReference>
<feature type="compositionally biased region" description="Basic and acidic residues" evidence="1">
    <location>
        <begin position="16"/>
        <end position="25"/>
    </location>
</feature>
<name>A0A7T1T649_9ACTN</name>
<feature type="compositionally biased region" description="Low complexity" evidence="1">
    <location>
        <begin position="63"/>
        <end position="77"/>
    </location>
</feature>
<evidence type="ECO:0000313" key="3">
    <source>
        <dbReference type="Proteomes" id="UP000595046"/>
    </source>
</evidence>
<reference evidence="3" key="1">
    <citation type="submission" date="2020-02" db="EMBL/GenBank/DDBJ databases">
        <title>Streptomyces sp. ASO4wet.</title>
        <authorList>
            <person name="Risdian C."/>
            <person name="Landwehr W."/>
            <person name="Schupp P."/>
            <person name="Wink J."/>
        </authorList>
    </citation>
    <scope>NUCLEOTIDE SEQUENCE [LARGE SCALE GENOMIC DNA]</scope>
    <source>
        <strain evidence="3">ASO4wet</strain>
    </source>
</reference>
<feature type="region of interest" description="Disordered" evidence="1">
    <location>
        <begin position="1"/>
        <end position="96"/>
    </location>
</feature>